<accession>A0ABR5Q672</accession>
<dbReference type="InterPro" id="IPR004840">
    <property type="entry name" value="Amino_acid_permease_CS"/>
</dbReference>
<feature type="transmembrane region" description="Helical" evidence="8">
    <location>
        <begin position="136"/>
        <end position="158"/>
    </location>
</feature>
<comment type="subcellular location">
    <subcellularLocation>
        <location evidence="1">Cell membrane</location>
        <topology evidence="1">Multi-pass membrane protein</topology>
    </subcellularLocation>
</comment>
<dbReference type="EMBL" id="JQCH01000008">
    <property type="protein sequence ID" value="KRO10164.1"/>
    <property type="molecule type" value="Genomic_DNA"/>
</dbReference>
<evidence type="ECO:0000256" key="8">
    <source>
        <dbReference type="SAM" id="Phobius"/>
    </source>
</evidence>
<feature type="transmembrane region" description="Helical" evidence="8">
    <location>
        <begin position="165"/>
        <end position="185"/>
    </location>
</feature>
<evidence type="ECO:0000256" key="3">
    <source>
        <dbReference type="ARBA" id="ARBA00022475"/>
    </source>
</evidence>
<keyword evidence="6 8" id="KW-1133">Transmembrane helix</keyword>
<organism evidence="10 11">
    <name type="scientific">Paucilactobacillus hokkaidonensis</name>
    <dbReference type="NCBI Taxonomy" id="1193095"/>
    <lineage>
        <taxon>Bacteria</taxon>
        <taxon>Bacillati</taxon>
        <taxon>Bacillota</taxon>
        <taxon>Bacilli</taxon>
        <taxon>Lactobacillales</taxon>
        <taxon>Lactobacillaceae</taxon>
        <taxon>Paucilactobacillus</taxon>
    </lineage>
</organism>
<comment type="caution">
    <text evidence="10">The sequence shown here is derived from an EMBL/GenBank/DDBJ whole genome shotgun (WGS) entry which is preliminary data.</text>
</comment>
<dbReference type="InterPro" id="IPR004841">
    <property type="entry name" value="AA-permease/SLC12A_dom"/>
</dbReference>
<feature type="transmembrane region" description="Helical" evidence="8">
    <location>
        <begin position="411"/>
        <end position="430"/>
    </location>
</feature>
<feature type="transmembrane region" description="Helical" evidence="8">
    <location>
        <begin position="205"/>
        <end position="230"/>
    </location>
</feature>
<name>A0ABR5Q672_9LACO</name>
<feature type="transmembrane region" description="Helical" evidence="8">
    <location>
        <begin position="372"/>
        <end position="391"/>
    </location>
</feature>
<dbReference type="PIRSF" id="PIRSF006060">
    <property type="entry name" value="AA_transporter"/>
    <property type="match status" value="1"/>
</dbReference>
<keyword evidence="7 8" id="KW-0472">Membrane</keyword>
<feature type="transmembrane region" description="Helical" evidence="8">
    <location>
        <begin position="55"/>
        <end position="74"/>
    </location>
</feature>
<dbReference type="Proteomes" id="UP000051884">
    <property type="component" value="Unassembled WGS sequence"/>
</dbReference>
<reference evidence="10 11" key="1">
    <citation type="journal article" date="2015" name="Genome Announc.">
        <title>Expanding the biotechnology potential of lactobacilli through comparative genomics of 213 strains and associated genera.</title>
        <authorList>
            <person name="Sun Z."/>
            <person name="Harris H.M."/>
            <person name="McCann A."/>
            <person name="Guo C."/>
            <person name="Argimon S."/>
            <person name="Zhang W."/>
            <person name="Yang X."/>
            <person name="Jeffery I.B."/>
            <person name="Cooney J.C."/>
            <person name="Kagawa T.F."/>
            <person name="Liu W."/>
            <person name="Song Y."/>
            <person name="Salvetti E."/>
            <person name="Wrobel A."/>
            <person name="Rasinkangas P."/>
            <person name="Parkhill J."/>
            <person name="Rea M.C."/>
            <person name="O'Sullivan O."/>
            <person name="Ritari J."/>
            <person name="Douillard F.P."/>
            <person name="Paul Ross R."/>
            <person name="Yang R."/>
            <person name="Briner A.E."/>
            <person name="Felis G.E."/>
            <person name="de Vos W.M."/>
            <person name="Barrangou R."/>
            <person name="Klaenhammer T.R."/>
            <person name="Caufield P.W."/>
            <person name="Cui Y."/>
            <person name="Zhang H."/>
            <person name="O'Toole P.W."/>
        </authorList>
    </citation>
    <scope>NUCLEOTIDE SEQUENCE [LARGE SCALE GENOMIC DNA]</scope>
    <source>
        <strain evidence="10 11">DSM 26202</strain>
    </source>
</reference>
<keyword evidence="4 8" id="KW-0812">Transmembrane</keyword>
<evidence type="ECO:0000256" key="6">
    <source>
        <dbReference type="ARBA" id="ARBA00022989"/>
    </source>
</evidence>
<keyword evidence="11" id="KW-1185">Reference proteome</keyword>
<proteinExistence type="predicted"/>
<evidence type="ECO:0000256" key="5">
    <source>
        <dbReference type="ARBA" id="ARBA00022970"/>
    </source>
</evidence>
<evidence type="ECO:0000256" key="4">
    <source>
        <dbReference type="ARBA" id="ARBA00022692"/>
    </source>
</evidence>
<dbReference type="Gene3D" id="1.20.1740.10">
    <property type="entry name" value="Amino acid/polyamine transporter I"/>
    <property type="match status" value="1"/>
</dbReference>
<sequence length="463" mass="51081">MLEKNERSDQMAEQETTGLARNLKNRHVQLIAIGGTIGTGLFLGSGQSIHLAGPSILVAYMITGLACFILMRALGELLLSNLEYRSFIEAIREYLGDTIGFVTGWTYWICWVTIAMAEMTAIGIYVKLWLPSVPQWLPGFIILLILLGVNLITVGAFGEVEFWFALIKIVAIIGLIVIGIVLLFMNYKTPSGHASVTNLVSHGGFFPTGIKGFLLSFQMVVFSFIGIEMVGMTAAETQDPEKVLPKAINDIPLRIIIFYVGALFVIMSIYPWIDLQPSQSPFVMVFKDIGIAAAASVINFVVITAAASACNSSLYTTGRMLAELTMGSKNPRVKKISRLSKHHVPANALVISTIVIAVSVLLNYFIPDQVFTLVSSVATTCFLFIWAIIVLTHLKFKKTQKGKESKFKTPFYPVGDYLILAFLAAVAVILCFKKETFIALVLSIVWFSILYLLERRKTVNKPN</sequence>
<dbReference type="PROSITE" id="PS00218">
    <property type="entry name" value="AMINO_ACID_PERMEASE_1"/>
    <property type="match status" value="1"/>
</dbReference>
<feature type="domain" description="Amino acid permease/ SLC12A" evidence="9">
    <location>
        <begin position="27"/>
        <end position="452"/>
    </location>
</feature>
<feature type="transmembrane region" description="Helical" evidence="8">
    <location>
        <begin position="436"/>
        <end position="453"/>
    </location>
</feature>
<evidence type="ECO:0000256" key="2">
    <source>
        <dbReference type="ARBA" id="ARBA00022448"/>
    </source>
</evidence>
<dbReference type="PANTHER" id="PTHR43495:SF2">
    <property type="entry name" value="D-SERINE_D-ALANINE_GLYCINE TRANSPORTER"/>
    <property type="match status" value="1"/>
</dbReference>
<dbReference type="Pfam" id="PF00324">
    <property type="entry name" value="AA_permease"/>
    <property type="match status" value="1"/>
</dbReference>
<keyword evidence="2" id="KW-0813">Transport</keyword>
<feature type="transmembrane region" description="Helical" evidence="8">
    <location>
        <begin position="251"/>
        <end position="273"/>
    </location>
</feature>
<feature type="transmembrane region" description="Helical" evidence="8">
    <location>
        <begin position="344"/>
        <end position="366"/>
    </location>
</feature>
<evidence type="ECO:0000256" key="1">
    <source>
        <dbReference type="ARBA" id="ARBA00004651"/>
    </source>
</evidence>
<evidence type="ECO:0000259" key="9">
    <source>
        <dbReference type="Pfam" id="PF00324"/>
    </source>
</evidence>
<protein>
    <submittedName>
        <fullName evidence="10">Gamma-aminobutyrate permease related permease</fullName>
    </submittedName>
</protein>
<keyword evidence="5" id="KW-0029">Amino-acid transport</keyword>
<evidence type="ECO:0000313" key="11">
    <source>
        <dbReference type="Proteomes" id="UP000051884"/>
    </source>
</evidence>
<keyword evidence="3" id="KW-1003">Cell membrane</keyword>
<feature type="transmembrane region" description="Helical" evidence="8">
    <location>
        <begin position="289"/>
        <end position="310"/>
    </location>
</feature>
<dbReference type="PANTHER" id="PTHR43495">
    <property type="entry name" value="GABA PERMEASE"/>
    <property type="match status" value="1"/>
</dbReference>
<feature type="transmembrane region" description="Helical" evidence="8">
    <location>
        <begin position="94"/>
        <end position="116"/>
    </location>
</feature>
<gene>
    <name evidence="10" type="ORF">IV59_GL002186</name>
</gene>
<feature type="transmembrane region" description="Helical" evidence="8">
    <location>
        <begin position="30"/>
        <end position="49"/>
    </location>
</feature>
<evidence type="ECO:0000313" key="10">
    <source>
        <dbReference type="EMBL" id="KRO10164.1"/>
    </source>
</evidence>
<evidence type="ECO:0000256" key="7">
    <source>
        <dbReference type="ARBA" id="ARBA00023136"/>
    </source>
</evidence>